<dbReference type="EMBL" id="JAUJYO010000012">
    <property type="protein sequence ID" value="KAK1302176.1"/>
    <property type="molecule type" value="Genomic_DNA"/>
</dbReference>
<keyword evidence="3" id="KW-1185">Reference proteome</keyword>
<dbReference type="AlphaFoldDB" id="A0AAV9DMP4"/>
<name>A0AAV9DMP4_ACOCL</name>
<keyword evidence="1" id="KW-0732">Signal</keyword>
<dbReference type="Proteomes" id="UP001180020">
    <property type="component" value="Unassembled WGS sequence"/>
</dbReference>
<sequence>MILMSFCSALAFLLVCVFHLVDPSSSMSRDVYLSSVVPIGTLYPLSPLRLLHSDAQSPHAQSWVVHH</sequence>
<accession>A0AAV9DMP4</accession>
<gene>
    <name evidence="2" type="ORF">QJS10_CPB12g00930</name>
</gene>
<evidence type="ECO:0008006" key="4">
    <source>
        <dbReference type="Google" id="ProtNLM"/>
    </source>
</evidence>
<comment type="caution">
    <text evidence="2">The sequence shown here is derived from an EMBL/GenBank/DDBJ whole genome shotgun (WGS) entry which is preliminary data.</text>
</comment>
<protein>
    <recommendedName>
        <fullName evidence="4">Secreted protein</fullName>
    </recommendedName>
</protein>
<feature type="chain" id="PRO_5043832752" description="Secreted protein" evidence="1">
    <location>
        <begin position="27"/>
        <end position="67"/>
    </location>
</feature>
<feature type="signal peptide" evidence="1">
    <location>
        <begin position="1"/>
        <end position="26"/>
    </location>
</feature>
<evidence type="ECO:0000313" key="2">
    <source>
        <dbReference type="EMBL" id="KAK1302176.1"/>
    </source>
</evidence>
<organism evidence="2 3">
    <name type="scientific">Acorus calamus</name>
    <name type="common">Sweet flag</name>
    <dbReference type="NCBI Taxonomy" id="4465"/>
    <lineage>
        <taxon>Eukaryota</taxon>
        <taxon>Viridiplantae</taxon>
        <taxon>Streptophyta</taxon>
        <taxon>Embryophyta</taxon>
        <taxon>Tracheophyta</taxon>
        <taxon>Spermatophyta</taxon>
        <taxon>Magnoliopsida</taxon>
        <taxon>Liliopsida</taxon>
        <taxon>Acoraceae</taxon>
        <taxon>Acorus</taxon>
    </lineage>
</organism>
<proteinExistence type="predicted"/>
<evidence type="ECO:0000256" key="1">
    <source>
        <dbReference type="SAM" id="SignalP"/>
    </source>
</evidence>
<reference evidence="2" key="1">
    <citation type="journal article" date="2023" name="Nat. Commun.">
        <title>Diploid and tetraploid genomes of Acorus and the evolution of monocots.</title>
        <authorList>
            <person name="Ma L."/>
            <person name="Liu K.W."/>
            <person name="Li Z."/>
            <person name="Hsiao Y.Y."/>
            <person name="Qi Y."/>
            <person name="Fu T."/>
            <person name="Tang G.D."/>
            <person name="Zhang D."/>
            <person name="Sun W.H."/>
            <person name="Liu D.K."/>
            <person name="Li Y."/>
            <person name="Chen G.Z."/>
            <person name="Liu X.D."/>
            <person name="Liao X.Y."/>
            <person name="Jiang Y.T."/>
            <person name="Yu X."/>
            <person name="Hao Y."/>
            <person name="Huang J."/>
            <person name="Zhao X.W."/>
            <person name="Ke S."/>
            <person name="Chen Y.Y."/>
            <person name="Wu W.L."/>
            <person name="Hsu J.L."/>
            <person name="Lin Y.F."/>
            <person name="Huang M.D."/>
            <person name="Li C.Y."/>
            <person name="Huang L."/>
            <person name="Wang Z.W."/>
            <person name="Zhao X."/>
            <person name="Zhong W.Y."/>
            <person name="Peng D.H."/>
            <person name="Ahmad S."/>
            <person name="Lan S."/>
            <person name="Zhang J.S."/>
            <person name="Tsai W.C."/>
            <person name="Van de Peer Y."/>
            <person name="Liu Z.J."/>
        </authorList>
    </citation>
    <scope>NUCLEOTIDE SEQUENCE</scope>
    <source>
        <strain evidence="2">CP</strain>
    </source>
</reference>
<reference evidence="2" key="2">
    <citation type="submission" date="2023-06" db="EMBL/GenBank/DDBJ databases">
        <authorList>
            <person name="Ma L."/>
            <person name="Liu K.-W."/>
            <person name="Li Z."/>
            <person name="Hsiao Y.-Y."/>
            <person name="Qi Y."/>
            <person name="Fu T."/>
            <person name="Tang G."/>
            <person name="Zhang D."/>
            <person name="Sun W.-H."/>
            <person name="Liu D.-K."/>
            <person name="Li Y."/>
            <person name="Chen G.-Z."/>
            <person name="Liu X.-D."/>
            <person name="Liao X.-Y."/>
            <person name="Jiang Y.-T."/>
            <person name="Yu X."/>
            <person name="Hao Y."/>
            <person name="Huang J."/>
            <person name="Zhao X.-W."/>
            <person name="Ke S."/>
            <person name="Chen Y.-Y."/>
            <person name="Wu W.-L."/>
            <person name="Hsu J.-L."/>
            <person name="Lin Y.-F."/>
            <person name="Huang M.-D."/>
            <person name="Li C.-Y."/>
            <person name="Huang L."/>
            <person name="Wang Z.-W."/>
            <person name="Zhao X."/>
            <person name="Zhong W.-Y."/>
            <person name="Peng D.-H."/>
            <person name="Ahmad S."/>
            <person name="Lan S."/>
            <person name="Zhang J.-S."/>
            <person name="Tsai W.-C."/>
            <person name="Van De Peer Y."/>
            <person name="Liu Z.-J."/>
        </authorList>
    </citation>
    <scope>NUCLEOTIDE SEQUENCE</scope>
    <source>
        <strain evidence="2">CP</strain>
        <tissue evidence="2">Leaves</tissue>
    </source>
</reference>
<evidence type="ECO:0000313" key="3">
    <source>
        <dbReference type="Proteomes" id="UP001180020"/>
    </source>
</evidence>